<protein>
    <submittedName>
        <fullName evidence="1">Uncharacterized protein</fullName>
    </submittedName>
</protein>
<reference evidence="1" key="1">
    <citation type="submission" date="2014-09" db="EMBL/GenBank/DDBJ databases">
        <title>Draft genome sequence of an oleaginous Mucoromycotina fungus Mucor ambiguus NBRC6742.</title>
        <authorList>
            <person name="Takeda I."/>
            <person name="Yamane N."/>
            <person name="Morita T."/>
            <person name="Tamano K."/>
            <person name="Machida M."/>
            <person name="Baker S."/>
            <person name="Koike H."/>
        </authorList>
    </citation>
    <scope>NUCLEOTIDE SEQUENCE</scope>
    <source>
        <strain evidence="1">NBRC 6742</strain>
    </source>
</reference>
<keyword evidence="2" id="KW-1185">Reference proteome</keyword>
<accession>A0A0C9LZH2</accession>
<dbReference type="SUPFAM" id="SSF51556">
    <property type="entry name" value="Metallo-dependent hydrolases"/>
    <property type="match status" value="1"/>
</dbReference>
<dbReference type="EMBL" id="DF836290">
    <property type="protein sequence ID" value="GAN00636.1"/>
    <property type="molecule type" value="Genomic_DNA"/>
</dbReference>
<evidence type="ECO:0000313" key="2">
    <source>
        <dbReference type="Proteomes" id="UP000053815"/>
    </source>
</evidence>
<dbReference type="Proteomes" id="UP000053815">
    <property type="component" value="Unassembled WGS sequence"/>
</dbReference>
<organism evidence="1">
    <name type="scientific">Mucor ambiguus</name>
    <dbReference type="NCBI Taxonomy" id="91626"/>
    <lineage>
        <taxon>Eukaryota</taxon>
        <taxon>Fungi</taxon>
        <taxon>Fungi incertae sedis</taxon>
        <taxon>Mucoromycota</taxon>
        <taxon>Mucoromycotina</taxon>
        <taxon>Mucoromycetes</taxon>
        <taxon>Mucorales</taxon>
        <taxon>Mucorineae</taxon>
        <taxon>Mucoraceae</taxon>
        <taxon>Mucor</taxon>
    </lineage>
</organism>
<dbReference type="STRING" id="91626.A0A0C9LZH2"/>
<evidence type="ECO:0000313" key="1">
    <source>
        <dbReference type="EMBL" id="GAN00636.1"/>
    </source>
</evidence>
<dbReference type="Gene3D" id="3.20.20.140">
    <property type="entry name" value="Metal-dependent hydrolases"/>
    <property type="match status" value="1"/>
</dbReference>
<gene>
    <name evidence="1" type="ORF">MAM1_0001c00058</name>
</gene>
<dbReference type="OrthoDB" id="2331248at2759"/>
<sequence>MFEKQYKERKYIIGPPLSFANGVSLHLLGMISNGAFDHITKLKVIIGHLGEHIKFDFWRINHWFEDIEKPNGIVAKKTLTEYFNESI</sequence>
<dbReference type="AlphaFoldDB" id="A0A0C9LZH2"/>
<dbReference type="InterPro" id="IPR032466">
    <property type="entry name" value="Metal_Hydrolase"/>
</dbReference>
<name>A0A0C9LZH2_9FUNG</name>
<proteinExistence type="predicted"/>